<sequence>MTKTTKYMVQTSIWFTEGGNAQSLYCCTHSLRPHATYATSVRLTQGWRLATSKRHDKHRLGVNLHPRLSGSVSVIARSGALPKKLRSHF</sequence>
<keyword evidence="2" id="KW-1185">Reference proteome</keyword>
<proteinExistence type="predicted"/>
<dbReference type="EMBL" id="JTCM02000001">
    <property type="protein sequence ID" value="NEU71014.1"/>
    <property type="molecule type" value="Genomic_DNA"/>
</dbReference>
<comment type="caution">
    <text evidence="1">The sequence shown here is derived from an EMBL/GenBank/DDBJ whole genome shotgun (WGS) entry which is preliminary data.</text>
</comment>
<evidence type="ECO:0000313" key="2">
    <source>
        <dbReference type="Proteomes" id="UP000031549"/>
    </source>
</evidence>
<accession>A0A846H302</accession>
<gene>
    <name evidence="1" type="ORF">PI95_000085</name>
</gene>
<dbReference type="Proteomes" id="UP000031549">
    <property type="component" value="Unassembled WGS sequence"/>
</dbReference>
<evidence type="ECO:0000313" key="1">
    <source>
        <dbReference type="EMBL" id="NEU71014.1"/>
    </source>
</evidence>
<organism evidence="1 2">
    <name type="scientific">Hassallia byssoidea VB512170</name>
    <dbReference type="NCBI Taxonomy" id="1304833"/>
    <lineage>
        <taxon>Bacteria</taxon>
        <taxon>Bacillati</taxon>
        <taxon>Cyanobacteriota</taxon>
        <taxon>Cyanophyceae</taxon>
        <taxon>Nostocales</taxon>
        <taxon>Tolypothrichaceae</taxon>
        <taxon>Hassallia</taxon>
    </lineage>
</organism>
<dbReference type="AlphaFoldDB" id="A0A846H302"/>
<name>A0A846H302_9CYAN</name>
<reference evidence="1 2" key="1">
    <citation type="journal article" date="2015" name="Genome Announc.">
        <title>Draft Genome Sequence of Cyanobacterium Hassallia byssoidea Strain VB512170, Isolated from Monuments in India.</title>
        <authorList>
            <person name="Singh D."/>
            <person name="Chandrababunaidu M.M."/>
            <person name="Panda A."/>
            <person name="Sen D."/>
            <person name="Bhattacharyya S."/>
            <person name="Adhikary S.P."/>
            <person name="Tripathy S."/>
        </authorList>
    </citation>
    <scope>NUCLEOTIDE SEQUENCE [LARGE SCALE GENOMIC DNA]</scope>
    <source>
        <strain evidence="1 2">VB512170</strain>
    </source>
</reference>
<protein>
    <submittedName>
        <fullName evidence="1">Uncharacterized protein</fullName>
    </submittedName>
</protein>